<dbReference type="EMBL" id="KN822016">
    <property type="protein sequence ID" value="KIM66729.1"/>
    <property type="molecule type" value="Genomic_DNA"/>
</dbReference>
<dbReference type="Proteomes" id="UP000053989">
    <property type="component" value="Unassembled WGS sequence"/>
</dbReference>
<proteinExistence type="predicted"/>
<name>A0A0C3EEK8_9AGAM</name>
<evidence type="ECO:0000313" key="2">
    <source>
        <dbReference type="Proteomes" id="UP000053989"/>
    </source>
</evidence>
<gene>
    <name evidence="1" type="ORF">SCLCIDRAFT_7842</name>
</gene>
<protein>
    <submittedName>
        <fullName evidence="1">Uncharacterized protein</fullName>
    </submittedName>
</protein>
<accession>A0A0C3EEK8</accession>
<dbReference type="AlphaFoldDB" id="A0A0C3EEK8"/>
<sequence length="158" mass="17306">MDHDALWTPSLTDSAPFCGLGRFNAFLLLLQFARQAHHSVHWHDVLWTPSLTDSAPFCGLGCFNAFPLLSQFTRQACHGVHHNVLWTSPELSTHDFSGLGPFLLHGLSGINCTTSFLLPLPLRPRKATASTVIVPQAFFRAFGHTSLVMADSGQQGPL</sequence>
<reference evidence="2" key="2">
    <citation type="submission" date="2015-01" db="EMBL/GenBank/DDBJ databases">
        <title>Evolutionary Origins and Diversification of the Mycorrhizal Mutualists.</title>
        <authorList>
            <consortium name="DOE Joint Genome Institute"/>
            <consortium name="Mycorrhizal Genomics Consortium"/>
            <person name="Kohler A."/>
            <person name="Kuo A."/>
            <person name="Nagy L.G."/>
            <person name="Floudas D."/>
            <person name="Copeland A."/>
            <person name="Barry K.W."/>
            <person name="Cichocki N."/>
            <person name="Veneault-Fourrey C."/>
            <person name="LaButti K."/>
            <person name="Lindquist E.A."/>
            <person name="Lipzen A."/>
            <person name="Lundell T."/>
            <person name="Morin E."/>
            <person name="Murat C."/>
            <person name="Riley R."/>
            <person name="Ohm R."/>
            <person name="Sun H."/>
            <person name="Tunlid A."/>
            <person name="Henrissat B."/>
            <person name="Grigoriev I.V."/>
            <person name="Hibbett D.S."/>
            <person name="Martin F."/>
        </authorList>
    </citation>
    <scope>NUCLEOTIDE SEQUENCE [LARGE SCALE GENOMIC DNA]</scope>
    <source>
        <strain evidence="2">Foug A</strain>
    </source>
</reference>
<keyword evidence="2" id="KW-1185">Reference proteome</keyword>
<dbReference type="InParanoid" id="A0A0C3EEK8"/>
<dbReference type="HOGENOM" id="CLU_1670424_0_0_1"/>
<reference evidence="1 2" key="1">
    <citation type="submission" date="2014-04" db="EMBL/GenBank/DDBJ databases">
        <authorList>
            <consortium name="DOE Joint Genome Institute"/>
            <person name="Kuo A."/>
            <person name="Kohler A."/>
            <person name="Nagy L.G."/>
            <person name="Floudas D."/>
            <person name="Copeland A."/>
            <person name="Barry K.W."/>
            <person name="Cichocki N."/>
            <person name="Veneault-Fourrey C."/>
            <person name="LaButti K."/>
            <person name="Lindquist E.A."/>
            <person name="Lipzen A."/>
            <person name="Lundell T."/>
            <person name="Morin E."/>
            <person name="Murat C."/>
            <person name="Sun H."/>
            <person name="Tunlid A."/>
            <person name="Henrissat B."/>
            <person name="Grigoriev I.V."/>
            <person name="Hibbett D.S."/>
            <person name="Martin F."/>
            <person name="Nordberg H.P."/>
            <person name="Cantor M.N."/>
            <person name="Hua S.X."/>
        </authorList>
    </citation>
    <scope>NUCLEOTIDE SEQUENCE [LARGE SCALE GENOMIC DNA]</scope>
    <source>
        <strain evidence="1 2">Foug A</strain>
    </source>
</reference>
<evidence type="ECO:0000313" key="1">
    <source>
        <dbReference type="EMBL" id="KIM66729.1"/>
    </source>
</evidence>
<organism evidence="1 2">
    <name type="scientific">Scleroderma citrinum Foug A</name>
    <dbReference type="NCBI Taxonomy" id="1036808"/>
    <lineage>
        <taxon>Eukaryota</taxon>
        <taxon>Fungi</taxon>
        <taxon>Dikarya</taxon>
        <taxon>Basidiomycota</taxon>
        <taxon>Agaricomycotina</taxon>
        <taxon>Agaricomycetes</taxon>
        <taxon>Agaricomycetidae</taxon>
        <taxon>Boletales</taxon>
        <taxon>Sclerodermatineae</taxon>
        <taxon>Sclerodermataceae</taxon>
        <taxon>Scleroderma</taxon>
    </lineage>
</organism>